<name>A0A8J9USV9_9NEOP</name>
<evidence type="ECO:0000256" key="1">
    <source>
        <dbReference type="ARBA" id="ARBA00004123"/>
    </source>
</evidence>
<feature type="region of interest" description="Disordered" evidence="4">
    <location>
        <begin position="585"/>
        <end position="615"/>
    </location>
</feature>
<dbReference type="Proteomes" id="UP000838878">
    <property type="component" value="Chromosome 5"/>
</dbReference>
<gene>
    <name evidence="6" type="ORF">BINO364_LOCUS11153</name>
</gene>
<evidence type="ECO:0000256" key="3">
    <source>
        <dbReference type="ARBA" id="ARBA00023242"/>
    </source>
</evidence>
<dbReference type="GO" id="GO:0005634">
    <property type="term" value="C:nucleus"/>
    <property type="evidence" value="ECO:0007669"/>
    <property type="project" value="UniProtKB-SubCell"/>
</dbReference>
<dbReference type="InterPro" id="IPR028307">
    <property type="entry name" value="Lin-54_fam"/>
</dbReference>
<feature type="non-terminal residue" evidence="6">
    <location>
        <position position="877"/>
    </location>
</feature>
<comment type="subcellular location">
    <subcellularLocation>
        <location evidence="1">Nucleus</location>
    </subcellularLocation>
</comment>
<feature type="region of interest" description="Disordered" evidence="4">
    <location>
        <begin position="502"/>
        <end position="543"/>
    </location>
</feature>
<dbReference type="InterPro" id="IPR005172">
    <property type="entry name" value="CRC"/>
</dbReference>
<dbReference type="EMBL" id="OV170225">
    <property type="protein sequence ID" value="CAH0725583.1"/>
    <property type="molecule type" value="Genomic_DNA"/>
</dbReference>
<evidence type="ECO:0000313" key="7">
    <source>
        <dbReference type="Proteomes" id="UP000838878"/>
    </source>
</evidence>
<comment type="similarity">
    <text evidence="2">Belongs to the lin-54 family.</text>
</comment>
<organism evidence="6 7">
    <name type="scientific">Brenthis ino</name>
    <name type="common">lesser marbled fritillary</name>
    <dbReference type="NCBI Taxonomy" id="405034"/>
    <lineage>
        <taxon>Eukaryota</taxon>
        <taxon>Metazoa</taxon>
        <taxon>Ecdysozoa</taxon>
        <taxon>Arthropoda</taxon>
        <taxon>Hexapoda</taxon>
        <taxon>Insecta</taxon>
        <taxon>Pterygota</taxon>
        <taxon>Neoptera</taxon>
        <taxon>Endopterygota</taxon>
        <taxon>Lepidoptera</taxon>
        <taxon>Glossata</taxon>
        <taxon>Ditrysia</taxon>
        <taxon>Papilionoidea</taxon>
        <taxon>Nymphalidae</taxon>
        <taxon>Heliconiinae</taxon>
        <taxon>Argynnini</taxon>
        <taxon>Brenthis</taxon>
    </lineage>
</organism>
<evidence type="ECO:0000313" key="6">
    <source>
        <dbReference type="EMBL" id="CAH0725583.1"/>
    </source>
</evidence>
<dbReference type="SMART" id="SM01114">
    <property type="entry name" value="CXC"/>
    <property type="match status" value="2"/>
</dbReference>
<dbReference type="Pfam" id="PF03638">
    <property type="entry name" value="TCR"/>
    <property type="match status" value="2"/>
</dbReference>
<sequence>MCGKQLVNNMDNNLDDSLNLESAMGVDFEHSEDAIVNQNDITLEYSGHEESIPMEFEHNEEQPILMDTGSEEIIDFMGDQFSLQEYSVQSDQTTGLTTTVESNQQQIISSQAESMIDIQFQPQLLNTIKQEPIPHKVIAVKTMSPMRTNKKNESALLTAPRQVAIAPKPPKLIAKPFPNKQPAIAPKPVTFIANRGGGGSLVKKVPISALPSNSKGNTVVAQIGKQLIMVPSSGSQKIKLVSASGSMPNVQYLRADPDQAQLIATQSVGGSQNKPVLTKLIAVQGQPQLSSQQSAVITKLVGGKGPRLVTMQQKTMPISLANKVLLATPSKQGLKLAKKQEIISIKSPTHKLMPAPALNASSSSAGKQKVVIPANSSQNVILKVPAPTKQGIKDGNMVVDGQRTQLHEINVPGKGVQYFRLITNSATSKPAPKSLVAVPSKTFMLADNKGNLIQMSAEKLVSGQPPPLVVAGNKPATLTKVASKPQQKLVRIAPIVPKTLQTVTQTPRSSQSLLAPLSPATDAAADAGADDAAPGDGSEEEVDSKAALRALIEKAVSDSVAEVEVEYEGQHSATSENSADGMDALDASARSDDHPLIVIPSNYDNSSTDAHNRTDDSQRSLLNIENDVLNPYQSPTTPAPSESDLVATELGLRPRKACNCTKSKCLKLYCDCFANGEFCNRCNCNNCHNNLENEELRQKAIRGCLERNPNAFRPKIGKAKIGGPDIIRRHNKGCNCKRSGCLKNYCECYEAKIACTSICKCVGCRNVEETLERARRRDARGPSGRVASCRPAPPTNAKSTTVQLHDVGGDRGGVPVPGGGGGGRRGRRARRARRVRALPAGHHQRRAPDHAALHTRWHIVIVASPVSLWSVRDIEPS</sequence>
<evidence type="ECO:0000259" key="5">
    <source>
        <dbReference type="SMART" id="SM01114"/>
    </source>
</evidence>
<dbReference type="PANTHER" id="PTHR12446">
    <property type="entry name" value="TESMIN/TSO1-RELATED"/>
    <property type="match status" value="1"/>
</dbReference>
<dbReference type="OrthoDB" id="6283463at2759"/>
<dbReference type="InterPro" id="IPR033467">
    <property type="entry name" value="Tesmin/TSO1-like_CXC"/>
</dbReference>
<feature type="compositionally biased region" description="Gly residues" evidence="4">
    <location>
        <begin position="810"/>
        <end position="823"/>
    </location>
</feature>
<dbReference type="PANTHER" id="PTHR12446:SF34">
    <property type="entry name" value="PROTEIN LIN-54 HOMOLOG"/>
    <property type="match status" value="1"/>
</dbReference>
<evidence type="ECO:0000256" key="2">
    <source>
        <dbReference type="ARBA" id="ARBA00007267"/>
    </source>
</evidence>
<dbReference type="GO" id="GO:0006355">
    <property type="term" value="P:regulation of DNA-templated transcription"/>
    <property type="evidence" value="ECO:0007669"/>
    <property type="project" value="TreeGrafter"/>
</dbReference>
<keyword evidence="7" id="KW-1185">Reference proteome</keyword>
<accession>A0A8J9USV9</accession>
<keyword evidence="3" id="KW-0539">Nucleus</keyword>
<feature type="region of interest" description="Disordered" evidence="4">
    <location>
        <begin position="775"/>
        <end position="832"/>
    </location>
</feature>
<feature type="compositionally biased region" description="Low complexity" evidence="4">
    <location>
        <begin position="509"/>
        <end position="536"/>
    </location>
</feature>
<feature type="domain" description="Tesmin/TSO1-like CXC" evidence="5">
    <location>
        <begin position="653"/>
        <end position="693"/>
    </location>
</feature>
<reference evidence="6" key="1">
    <citation type="submission" date="2021-12" db="EMBL/GenBank/DDBJ databases">
        <authorList>
            <person name="Martin H S."/>
        </authorList>
    </citation>
    <scope>NUCLEOTIDE SEQUENCE</scope>
</reference>
<proteinExistence type="inferred from homology"/>
<dbReference type="AlphaFoldDB" id="A0A8J9USV9"/>
<evidence type="ECO:0000256" key="4">
    <source>
        <dbReference type="SAM" id="MobiDB-lite"/>
    </source>
</evidence>
<feature type="domain" description="Tesmin/TSO1-like CXC" evidence="5">
    <location>
        <begin position="729"/>
        <end position="770"/>
    </location>
</feature>
<protein>
    <recommendedName>
        <fullName evidence="5">Tesmin/TSO1-like CXC domain-containing protein</fullName>
    </recommendedName>
</protein>